<evidence type="ECO:0000313" key="3">
    <source>
        <dbReference type="Proteomes" id="UP000736888"/>
    </source>
</evidence>
<dbReference type="PROSITE" id="PS50943">
    <property type="entry name" value="HTH_CROC1"/>
    <property type="match status" value="1"/>
</dbReference>
<dbReference type="EMBL" id="JAHPYS010000046">
    <property type="protein sequence ID" value="MBU9140523.1"/>
    <property type="molecule type" value="Genomic_DNA"/>
</dbReference>
<comment type="caution">
    <text evidence="2">The sequence shown here is derived from an EMBL/GenBank/DDBJ whole genome shotgun (WGS) entry which is preliminary data.</text>
</comment>
<reference evidence="2" key="1">
    <citation type="submission" date="2021-06" db="EMBL/GenBank/DDBJ databases">
        <title>Collection of gut derived symbiotic bacterial strains cultured from healthy donors.</title>
        <authorList>
            <person name="Lin H."/>
            <person name="Littmann E."/>
            <person name="Pamer E.G."/>
        </authorList>
    </citation>
    <scope>NUCLEOTIDE SEQUENCE</scope>
    <source>
        <strain evidence="2">MSK.6.33</strain>
    </source>
</reference>
<dbReference type="RefSeq" id="WP_177797359.1">
    <property type="nucleotide sequence ID" value="NZ_JAHPYS010000046.1"/>
</dbReference>
<dbReference type="SMART" id="SM00530">
    <property type="entry name" value="HTH_XRE"/>
    <property type="match status" value="1"/>
</dbReference>
<dbReference type="InterPro" id="IPR010982">
    <property type="entry name" value="Lambda_DNA-bd_dom_sf"/>
</dbReference>
<accession>A0AAW4MDW9</accession>
<dbReference type="AlphaFoldDB" id="A0AAW4MDW9"/>
<dbReference type="SUPFAM" id="SSF47413">
    <property type="entry name" value="lambda repressor-like DNA-binding domains"/>
    <property type="match status" value="1"/>
</dbReference>
<protein>
    <submittedName>
        <fullName evidence="2">Helix-turn-helix transcriptional regulator</fullName>
    </submittedName>
</protein>
<dbReference type="GO" id="GO:0003677">
    <property type="term" value="F:DNA binding"/>
    <property type="evidence" value="ECO:0007669"/>
    <property type="project" value="InterPro"/>
</dbReference>
<sequence length="103" mass="12190">MLFQDKLKELRESHNLLQRQVAAGIDMDTAVYCKIEKGYRQAREVQVRQLALFYGIPYEELRRYWLAGKVYSLVEEEEDANGILYMVAEEMEEYGNHPTKIKK</sequence>
<name>A0AAW4MDW9_PHOVU</name>
<gene>
    <name evidence="2" type="ORF">KTG10_17610</name>
</gene>
<dbReference type="CDD" id="cd00093">
    <property type="entry name" value="HTH_XRE"/>
    <property type="match status" value="1"/>
</dbReference>
<dbReference type="InterPro" id="IPR001387">
    <property type="entry name" value="Cro/C1-type_HTH"/>
</dbReference>
<dbReference type="Gene3D" id="1.10.260.40">
    <property type="entry name" value="lambda repressor-like DNA-binding domains"/>
    <property type="match status" value="1"/>
</dbReference>
<proteinExistence type="predicted"/>
<feature type="domain" description="HTH cro/C1-type" evidence="1">
    <location>
        <begin position="7"/>
        <end position="61"/>
    </location>
</feature>
<dbReference type="Proteomes" id="UP000736888">
    <property type="component" value="Unassembled WGS sequence"/>
</dbReference>
<organism evidence="2 3">
    <name type="scientific">Phocaeicola vulgatus</name>
    <name type="common">Bacteroides vulgatus</name>
    <dbReference type="NCBI Taxonomy" id="821"/>
    <lineage>
        <taxon>Bacteria</taxon>
        <taxon>Pseudomonadati</taxon>
        <taxon>Bacteroidota</taxon>
        <taxon>Bacteroidia</taxon>
        <taxon>Bacteroidales</taxon>
        <taxon>Bacteroidaceae</taxon>
        <taxon>Phocaeicola</taxon>
    </lineage>
</organism>
<dbReference type="Pfam" id="PF01381">
    <property type="entry name" value="HTH_3"/>
    <property type="match status" value="1"/>
</dbReference>
<evidence type="ECO:0000259" key="1">
    <source>
        <dbReference type="PROSITE" id="PS50943"/>
    </source>
</evidence>
<evidence type="ECO:0000313" key="2">
    <source>
        <dbReference type="EMBL" id="MBU9140523.1"/>
    </source>
</evidence>